<name>A0A418HJY6_STAGA</name>
<dbReference type="GO" id="GO:0071972">
    <property type="term" value="F:peptidoglycan L,D-transpeptidase activity"/>
    <property type="evidence" value="ECO:0007669"/>
    <property type="project" value="TreeGrafter"/>
</dbReference>
<dbReference type="InterPro" id="IPR050515">
    <property type="entry name" value="Beta-lactam/transpept"/>
</dbReference>
<dbReference type="GO" id="GO:0005886">
    <property type="term" value="C:plasma membrane"/>
    <property type="evidence" value="ECO:0007669"/>
    <property type="project" value="TreeGrafter"/>
</dbReference>
<gene>
    <name evidence="2" type="ORF">BUZ01_14590</name>
</gene>
<dbReference type="EMBL" id="QXRZ01000112">
    <property type="protein sequence ID" value="RIL40354.1"/>
    <property type="molecule type" value="Genomic_DNA"/>
</dbReference>
<dbReference type="Proteomes" id="UP000283576">
    <property type="component" value="Unassembled WGS sequence"/>
</dbReference>
<dbReference type="GO" id="GO:0008658">
    <property type="term" value="F:penicillin binding"/>
    <property type="evidence" value="ECO:0007669"/>
    <property type="project" value="InterPro"/>
</dbReference>
<sequence length="143" mass="15718">YERLDMYSSMMVVQDPKSGDILAMVGKKINKNGNLTDFDIGNFTTQYAVGSSVKGGTLLAGYQNKAIQVGQEMIDEPLHFQDGGTKRSYFNKDGQVRINDSEALMHSSNVYMFKTALKMAGLAYSNNIPLPSDVSVPGPKLRK</sequence>
<dbReference type="AlphaFoldDB" id="A0A418HJY6"/>
<dbReference type="InterPro" id="IPR001460">
    <property type="entry name" value="PCN-bd_Tpept"/>
</dbReference>
<proteinExistence type="predicted"/>
<comment type="caution">
    <text evidence="2">The sequence shown here is derived from an EMBL/GenBank/DDBJ whole genome shotgun (WGS) entry which is preliminary data.</text>
</comment>
<feature type="non-terminal residue" evidence="2">
    <location>
        <position position="1"/>
    </location>
</feature>
<evidence type="ECO:0000313" key="3">
    <source>
        <dbReference type="Proteomes" id="UP000283576"/>
    </source>
</evidence>
<evidence type="ECO:0000259" key="1">
    <source>
        <dbReference type="Pfam" id="PF00905"/>
    </source>
</evidence>
<dbReference type="PANTHER" id="PTHR30627">
    <property type="entry name" value="PEPTIDOGLYCAN D,D-TRANSPEPTIDASE"/>
    <property type="match status" value="1"/>
</dbReference>
<dbReference type="Gene3D" id="3.40.710.10">
    <property type="entry name" value="DD-peptidase/beta-lactamase superfamily"/>
    <property type="match status" value="1"/>
</dbReference>
<protein>
    <submittedName>
        <fullName evidence="2">Penicillin-binding protein 2</fullName>
    </submittedName>
</protein>
<dbReference type="GO" id="GO:0071555">
    <property type="term" value="P:cell wall organization"/>
    <property type="evidence" value="ECO:0007669"/>
    <property type="project" value="TreeGrafter"/>
</dbReference>
<dbReference type="PANTHER" id="PTHR30627:SF2">
    <property type="entry name" value="PEPTIDOGLYCAN D,D-TRANSPEPTIDASE MRDA"/>
    <property type="match status" value="1"/>
</dbReference>
<dbReference type="SUPFAM" id="SSF56601">
    <property type="entry name" value="beta-lactamase/transpeptidase-like"/>
    <property type="match status" value="1"/>
</dbReference>
<dbReference type="Pfam" id="PF00905">
    <property type="entry name" value="Transpeptidase"/>
    <property type="match status" value="1"/>
</dbReference>
<reference evidence="2 3" key="1">
    <citation type="journal article" date="2016" name="Front. Microbiol.">
        <title>Comprehensive Phylogenetic Analysis of Bovine Non-aureus Staphylococci Species Based on Whole-Genome Sequencing.</title>
        <authorList>
            <person name="Naushad S."/>
            <person name="Barkema H.W."/>
            <person name="Luby C."/>
            <person name="Condas L.A."/>
            <person name="Nobrega D.B."/>
            <person name="Carson D.A."/>
            <person name="De Buck J."/>
        </authorList>
    </citation>
    <scope>NUCLEOTIDE SEQUENCE [LARGE SCALE GENOMIC DNA]</scope>
    <source>
        <strain evidence="2 3">SNUC 1388</strain>
    </source>
</reference>
<accession>A0A418HJY6</accession>
<evidence type="ECO:0000313" key="2">
    <source>
        <dbReference type="EMBL" id="RIL40354.1"/>
    </source>
</evidence>
<dbReference type="InterPro" id="IPR012338">
    <property type="entry name" value="Beta-lactam/transpept-like"/>
</dbReference>
<feature type="domain" description="Penicillin-binding protein transpeptidase" evidence="1">
    <location>
        <begin position="11"/>
        <end position="120"/>
    </location>
</feature>
<organism evidence="2 3">
    <name type="scientific">Staphylococcus gallinarum</name>
    <dbReference type="NCBI Taxonomy" id="1293"/>
    <lineage>
        <taxon>Bacteria</taxon>
        <taxon>Bacillati</taxon>
        <taxon>Bacillota</taxon>
        <taxon>Bacilli</taxon>
        <taxon>Bacillales</taxon>
        <taxon>Staphylococcaceae</taxon>
        <taxon>Staphylococcus</taxon>
    </lineage>
</organism>